<dbReference type="GO" id="GO:0016020">
    <property type="term" value="C:membrane"/>
    <property type="evidence" value="ECO:0007669"/>
    <property type="project" value="UniProtKB-SubCell"/>
</dbReference>
<dbReference type="Proteomes" id="UP000836841">
    <property type="component" value="Chromosome 7"/>
</dbReference>
<dbReference type="SUPFAM" id="SSF103481">
    <property type="entry name" value="Multidrug resistance efflux transporter EmrE"/>
    <property type="match status" value="2"/>
</dbReference>
<feature type="transmembrane region" description="Helical" evidence="6">
    <location>
        <begin position="138"/>
        <end position="156"/>
    </location>
</feature>
<feature type="transmembrane region" description="Helical" evidence="6">
    <location>
        <begin position="41"/>
        <end position="63"/>
    </location>
</feature>
<comment type="subcellular location">
    <subcellularLocation>
        <location evidence="1 6">Membrane</location>
        <topology evidence="1 6">Multi-pass membrane protein</topology>
    </subcellularLocation>
</comment>
<feature type="domain" description="EamA" evidence="7">
    <location>
        <begin position="19"/>
        <end position="154"/>
    </location>
</feature>
<evidence type="ECO:0000313" key="9">
    <source>
        <dbReference type="Proteomes" id="UP000836841"/>
    </source>
</evidence>
<evidence type="ECO:0000256" key="5">
    <source>
        <dbReference type="ARBA" id="ARBA00023136"/>
    </source>
</evidence>
<evidence type="ECO:0000256" key="4">
    <source>
        <dbReference type="ARBA" id="ARBA00022989"/>
    </source>
</evidence>
<keyword evidence="9" id="KW-1185">Reference proteome</keyword>
<evidence type="ECO:0000256" key="3">
    <source>
        <dbReference type="ARBA" id="ARBA00022692"/>
    </source>
</evidence>
<proteinExistence type="inferred from homology"/>
<name>A0AAU9T4C2_THLAR</name>
<dbReference type="InterPro" id="IPR037185">
    <property type="entry name" value="EmrE-like"/>
</dbReference>
<gene>
    <name evidence="8" type="ORF">TAV2_LOCUS24325</name>
</gene>
<comment type="similarity">
    <text evidence="2 6">Belongs to the drug/metabolite transporter (DMT) superfamily. Plant drug/metabolite exporter (P-DME) (TC 2.A.7.4) family.</text>
</comment>
<feature type="transmembrane region" description="Helical" evidence="6">
    <location>
        <begin position="307"/>
        <end position="326"/>
    </location>
</feature>
<dbReference type="AlphaFoldDB" id="A0AAU9T4C2"/>
<organism evidence="8 9">
    <name type="scientific">Thlaspi arvense</name>
    <name type="common">Field penny-cress</name>
    <dbReference type="NCBI Taxonomy" id="13288"/>
    <lineage>
        <taxon>Eukaryota</taxon>
        <taxon>Viridiplantae</taxon>
        <taxon>Streptophyta</taxon>
        <taxon>Embryophyta</taxon>
        <taxon>Tracheophyta</taxon>
        <taxon>Spermatophyta</taxon>
        <taxon>Magnoliopsida</taxon>
        <taxon>eudicotyledons</taxon>
        <taxon>Gunneridae</taxon>
        <taxon>Pentapetalae</taxon>
        <taxon>rosids</taxon>
        <taxon>malvids</taxon>
        <taxon>Brassicales</taxon>
        <taxon>Brassicaceae</taxon>
        <taxon>Thlaspideae</taxon>
        <taxon>Thlaspi</taxon>
    </lineage>
</organism>
<dbReference type="InterPro" id="IPR030184">
    <property type="entry name" value="WAT1-related"/>
</dbReference>
<feature type="transmembrane region" description="Helical" evidence="6">
    <location>
        <begin position="184"/>
        <end position="204"/>
    </location>
</feature>
<sequence length="361" mass="38825">MMKRETLEEVGIIGGLVGAQVIYAGNSELLSKLMSLGVDPILIVIFCTFASFLLITPVAFHLERKLWPRSLSFKLKTKLVVVALVGVTLFQWLFLEGMKHTSASMATAMPNLCPAFIFVIAWAVGMEKVKLSCMHSRVKMGGTVLCVMGAFIMSFMHSTTSTPTSSSVKALPIVSDHVVLDKDKIIGCIYLFLSICCLSSNIVLQASILVEFPAPVSMLSVVSLIGGITTVALQYVLKGSLEMGSASVIGLGRLVGYAMLGGLVCGAGLSFNAWVIKKKGPVIVSLFSPIATVVCVVVSAFSMEERFNFGSFAGMALMFGGLYFVLWAKGKEGCGEVVEEKGDEEECVLRADFDLEKPLLR</sequence>
<evidence type="ECO:0000259" key="7">
    <source>
        <dbReference type="Pfam" id="PF00892"/>
    </source>
</evidence>
<feature type="transmembrane region" description="Helical" evidence="6">
    <location>
        <begin position="257"/>
        <end position="275"/>
    </location>
</feature>
<dbReference type="Pfam" id="PF00892">
    <property type="entry name" value="EamA"/>
    <property type="match status" value="1"/>
</dbReference>
<dbReference type="PANTHER" id="PTHR31218">
    <property type="entry name" value="WAT1-RELATED PROTEIN"/>
    <property type="match status" value="1"/>
</dbReference>
<reference evidence="8 9" key="1">
    <citation type="submission" date="2022-03" db="EMBL/GenBank/DDBJ databases">
        <authorList>
            <person name="Nunn A."/>
            <person name="Chopra R."/>
            <person name="Nunn A."/>
            <person name="Contreras Garrido A."/>
        </authorList>
    </citation>
    <scope>NUCLEOTIDE SEQUENCE [LARGE SCALE GENOMIC DNA]</scope>
</reference>
<evidence type="ECO:0000256" key="2">
    <source>
        <dbReference type="ARBA" id="ARBA00007635"/>
    </source>
</evidence>
<evidence type="ECO:0000256" key="1">
    <source>
        <dbReference type="ARBA" id="ARBA00004141"/>
    </source>
</evidence>
<feature type="transmembrane region" description="Helical" evidence="6">
    <location>
        <begin position="216"/>
        <end position="237"/>
    </location>
</feature>
<feature type="transmembrane region" description="Helical" evidence="6">
    <location>
        <begin position="75"/>
        <end position="95"/>
    </location>
</feature>
<feature type="transmembrane region" description="Helical" evidence="6">
    <location>
        <begin position="107"/>
        <end position="126"/>
    </location>
</feature>
<accession>A0AAU9T4C2</accession>
<keyword evidence="4 6" id="KW-1133">Transmembrane helix</keyword>
<evidence type="ECO:0000313" key="8">
    <source>
        <dbReference type="EMBL" id="CAH2078862.1"/>
    </source>
</evidence>
<dbReference type="GO" id="GO:0022857">
    <property type="term" value="F:transmembrane transporter activity"/>
    <property type="evidence" value="ECO:0007669"/>
    <property type="project" value="InterPro"/>
</dbReference>
<evidence type="ECO:0000256" key="6">
    <source>
        <dbReference type="RuleBase" id="RU363077"/>
    </source>
</evidence>
<dbReference type="InterPro" id="IPR000620">
    <property type="entry name" value="EamA_dom"/>
</dbReference>
<keyword evidence="5 6" id="KW-0472">Membrane</keyword>
<keyword evidence="3 6" id="KW-0812">Transmembrane</keyword>
<protein>
    <recommendedName>
        <fullName evidence="6">WAT1-related protein</fullName>
    </recommendedName>
</protein>
<feature type="transmembrane region" description="Helical" evidence="6">
    <location>
        <begin position="282"/>
        <end position="301"/>
    </location>
</feature>
<dbReference type="EMBL" id="OU466863">
    <property type="protein sequence ID" value="CAH2078862.1"/>
    <property type="molecule type" value="Genomic_DNA"/>
</dbReference>